<gene>
    <name evidence="8" type="ORF">BRPE64_ECDS02570</name>
</gene>
<proteinExistence type="predicted"/>
<keyword evidence="3 6" id="KW-0812">Transmembrane</keyword>
<dbReference type="InterPro" id="IPR036259">
    <property type="entry name" value="MFS_trans_sf"/>
</dbReference>
<dbReference type="Proteomes" id="UP000013966">
    <property type="component" value="Plasmid p2"/>
</dbReference>
<reference evidence="8 9" key="1">
    <citation type="journal article" date="2013" name="Genome Announc.">
        <title>Complete Genome Sequence of Burkholderia sp. Strain RPE64, Bacterial Symbiont of the Bean Bug Riptortus pedestris.</title>
        <authorList>
            <person name="Shibata T.F."/>
            <person name="Maeda T."/>
            <person name="Nikoh N."/>
            <person name="Yamaguchi K."/>
            <person name="Oshima K."/>
            <person name="Hattori M."/>
            <person name="Nishiyama T."/>
            <person name="Hasebe M."/>
            <person name="Fukatsu T."/>
            <person name="Kikuchi Y."/>
            <person name="Shigenobu S."/>
        </authorList>
    </citation>
    <scope>NUCLEOTIDE SEQUENCE [LARGE SCALE GENOMIC DNA]</scope>
    <source>
        <plasmid evidence="8 9">p2</plasmid>
    </source>
</reference>
<dbReference type="PANTHER" id="PTHR43791">
    <property type="entry name" value="PERMEASE-RELATED"/>
    <property type="match status" value="1"/>
</dbReference>
<dbReference type="Pfam" id="PF07690">
    <property type="entry name" value="MFS_1"/>
    <property type="match status" value="1"/>
</dbReference>
<dbReference type="EMBL" id="AP013062">
    <property type="protein sequence ID" value="BAO94139.1"/>
    <property type="molecule type" value="Genomic_DNA"/>
</dbReference>
<feature type="transmembrane region" description="Helical" evidence="6">
    <location>
        <begin position="354"/>
        <end position="373"/>
    </location>
</feature>
<keyword evidence="2" id="KW-0813">Transport</keyword>
<evidence type="ECO:0000256" key="5">
    <source>
        <dbReference type="ARBA" id="ARBA00023136"/>
    </source>
</evidence>
<feature type="transmembrane region" description="Helical" evidence="6">
    <location>
        <begin position="133"/>
        <end position="154"/>
    </location>
</feature>
<evidence type="ECO:0000256" key="4">
    <source>
        <dbReference type="ARBA" id="ARBA00022989"/>
    </source>
</evidence>
<feature type="transmembrane region" description="Helical" evidence="6">
    <location>
        <begin position="329"/>
        <end position="348"/>
    </location>
</feature>
<name>A0A060PR49_9BURK</name>
<evidence type="ECO:0000256" key="6">
    <source>
        <dbReference type="SAM" id="Phobius"/>
    </source>
</evidence>
<dbReference type="CDD" id="cd17319">
    <property type="entry name" value="MFS_ExuT_GudP_like"/>
    <property type="match status" value="1"/>
</dbReference>
<feature type="domain" description="Major facilitator superfamily (MFS) profile" evidence="7">
    <location>
        <begin position="42"/>
        <end position="446"/>
    </location>
</feature>
<dbReference type="SUPFAM" id="SSF103473">
    <property type="entry name" value="MFS general substrate transporter"/>
    <property type="match status" value="1"/>
</dbReference>
<feature type="transmembrane region" description="Helical" evidence="6">
    <location>
        <begin position="166"/>
        <end position="188"/>
    </location>
</feature>
<dbReference type="RefSeq" id="WP_051180624.1">
    <property type="nucleotide sequence ID" value="NC_021295.1"/>
</dbReference>
<feature type="transmembrane region" description="Helical" evidence="6">
    <location>
        <begin position="200"/>
        <end position="222"/>
    </location>
</feature>
<feature type="transmembrane region" description="Helical" evidence="6">
    <location>
        <begin position="416"/>
        <end position="439"/>
    </location>
</feature>
<evidence type="ECO:0000256" key="2">
    <source>
        <dbReference type="ARBA" id="ARBA00022448"/>
    </source>
</evidence>
<sequence length="450" mass="47147">MKPTSPYALAQAECADIGVPAAEAQQHALLCERAVRKASIRLLPVLLLGYIFSYLDRINVGFAALTMNHDLGLTPAQFGWGAGLFFLSYAVCEVPSNLALHRFGARLWLSRIMVTWGLLSAATAFVAGPHSFYALRLVLGVAEAGFFPGVAFYLTSWFPRAYRVRVLAWFTLGIPLASVIGGPLSGGLLSIDAFMGLSGWQWLFIAQGLPAAVLGIWAWAALSDSPRDATWLSSEERGALARQLESEVTAGGTRSFRAAVTDPRVLLLTVALFTLSIGITGIGMWLPQIIRREGLGMFQTGMLSTIPYACAGLAMVVAARRMDKGRNYAASLTMSSAVAAAGFMVSAVSESVSVALVGITIAMIGVNIARTALWAIPPTFLSGAAAAGGIAFINAVANCAGFAGPAMVGVVKEMTGSFTAGLVTLAIALAMTAGLAIALGRVARKRAQPA</sequence>
<evidence type="ECO:0000259" key="7">
    <source>
        <dbReference type="PROSITE" id="PS50850"/>
    </source>
</evidence>
<geneLocation type="plasmid" evidence="8 9">
    <name>p2</name>
</geneLocation>
<dbReference type="PANTHER" id="PTHR43791:SF36">
    <property type="entry name" value="TRANSPORTER, PUTATIVE (AFU_ORTHOLOGUE AFUA_6G08340)-RELATED"/>
    <property type="match status" value="1"/>
</dbReference>
<comment type="subcellular location">
    <subcellularLocation>
        <location evidence="1">Membrane</location>
        <topology evidence="1">Multi-pass membrane protein</topology>
    </subcellularLocation>
</comment>
<evidence type="ECO:0000256" key="3">
    <source>
        <dbReference type="ARBA" id="ARBA00022692"/>
    </source>
</evidence>
<organism evidence="8 9">
    <name type="scientific">Caballeronia insecticola</name>
    <dbReference type="NCBI Taxonomy" id="758793"/>
    <lineage>
        <taxon>Bacteria</taxon>
        <taxon>Pseudomonadati</taxon>
        <taxon>Pseudomonadota</taxon>
        <taxon>Betaproteobacteria</taxon>
        <taxon>Burkholderiales</taxon>
        <taxon>Burkholderiaceae</taxon>
        <taxon>Caballeronia</taxon>
    </lineage>
</organism>
<dbReference type="HOGENOM" id="CLU_001265_0_0_4"/>
<dbReference type="GO" id="GO:0016020">
    <property type="term" value="C:membrane"/>
    <property type="evidence" value="ECO:0007669"/>
    <property type="project" value="UniProtKB-SubCell"/>
</dbReference>
<dbReference type="KEGG" id="buo:BRPE64_ECDS02570"/>
<dbReference type="PROSITE" id="PS50850">
    <property type="entry name" value="MFS"/>
    <property type="match status" value="1"/>
</dbReference>
<feature type="transmembrane region" description="Helical" evidence="6">
    <location>
        <begin position="77"/>
        <end position="96"/>
    </location>
</feature>
<feature type="transmembrane region" description="Helical" evidence="6">
    <location>
        <begin position="265"/>
        <end position="286"/>
    </location>
</feature>
<feature type="transmembrane region" description="Helical" evidence="6">
    <location>
        <begin position="298"/>
        <end position="317"/>
    </location>
</feature>
<feature type="transmembrane region" description="Helical" evidence="6">
    <location>
        <begin position="380"/>
        <end position="404"/>
    </location>
</feature>
<keyword evidence="9" id="KW-1185">Reference proteome</keyword>
<accession>A0A060PR49</accession>
<feature type="transmembrane region" description="Helical" evidence="6">
    <location>
        <begin position="108"/>
        <end position="127"/>
    </location>
</feature>
<dbReference type="FunFam" id="1.20.1250.20:FF:000018">
    <property type="entry name" value="MFS transporter permease"/>
    <property type="match status" value="1"/>
</dbReference>
<evidence type="ECO:0000313" key="8">
    <source>
        <dbReference type="EMBL" id="BAO94139.1"/>
    </source>
</evidence>
<dbReference type="OrthoDB" id="5441967at2"/>
<dbReference type="InterPro" id="IPR011701">
    <property type="entry name" value="MFS"/>
</dbReference>
<keyword evidence="5 6" id="KW-0472">Membrane</keyword>
<keyword evidence="4 6" id="KW-1133">Transmembrane helix</keyword>
<dbReference type="Gene3D" id="1.20.1250.20">
    <property type="entry name" value="MFS general substrate transporter like domains"/>
    <property type="match status" value="2"/>
</dbReference>
<protein>
    <submittedName>
        <fullName evidence="8">Major facilitator superfamily MFS_1</fullName>
    </submittedName>
</protein>
<dbReference type="GO" id="GO:0022857">
    <property type="term" value="F:transmembrane transporter activity"/>
    <property type="evidence" value="ECO:0007669"/>
    <property type="project" value="InterPro"/>
</dbReference>
<reference evidence="8 9" key="2">
    <citation type="journal article" date="2018" name="Int. J. Syst. Evol. Microbiol.">
        <title>Burkholderia insecticola sp. nov., a gut symbiotic bacterium of the bean bug Riptortus pedestris.</title>
        <authorList>
            <person name="Takeshita K."/>
            <person name="Tamaki H."/>
            <person name="Ohbayashi T."/>
            <person name="Meng X.-Y."/>
            <person name="Sone T."/>
            <person name="Mitani Y."/>
            <person name="Peeters C."/>
            <person name="Kikuchi Y."/>
            <person name="Vandamme P."/>
        </authorList>
    </citation>
    <scope>NUCLEOTIDE SEQUENCE [LARGE SCALE GENOMIC DNA]</scope>
    <source>
        <strain evidence="8">RPE64</strain>
        <plasmid evidence="8 9">p2</plasmid>
    </source>
</reference>
<evidence type="ECO:0000256" key="1">
    <source>
        <dbReference type="ARBA" id="ARBA00004141"/>
    </source>
</evidence>
<feature type="transmembrane region" description="Helical" evidence="6">
    <location>
        <begin position="42"/>
        <end position="65"/>
    </location>
</feature>
<evidence type="ECO:0000313" key="9">
    <source>
        <dbReference type="Proteomes" id="UP000013966"/>
    </source>
</evidence>
<dbReference type="InterPro" id="IPR020846">
    <property type="entry name" value="MFS_dom"/>
</dbReference>
<dbReference type="AlphaFoldDB" id="A0A060PR49"/>
<keyword evidence="8" id="KW-0614">Plasmid</keyword>